<dbReference type="Proteomes" id="UP000789920">
    <property type="component" value="Unassembled WGS sequence"/>
</dbReference>
<reference evidence="1" key="1">
    <citation type="submission" date="2021-06" db="EMBL/GenBank/DDBJ databases">
        <authorList>
            <person name="Kallberg Y."/>
            <person name="Tangrot J."/>
            <person name="Rosling A."/>
        </authorList>
    </citation>
    <scope>NUCLEOTIDE SEQUENCE</scope>
    <source>
        <strain evidence="1">MA461A</strain>
    </source>
</reference>
<keyword evidence="2" id="KW-1185">Reference proteome</keyword>
<name>A0ACA9MH10_9GLOM</name>
<gene>
    <name evidence="1" type="ORF">RPERSI_LOCUS5344</name>
</gene>
<comment type="caution">
    <text evidence="1">The sequence shown here is derived from an EMBL/GenBank/DDBJ whole genome shotgun (WGS) entry which is preliminary data.</text>
</comment>
<evidence type="ECO:0000313" key="1">
    <source>
        <dbReference type="EMBL" id="CAG8585957.1"/>
    </source>
</evidence>
<dbReference type="EMBL" id="CAJVQC010007944">
    <property type="protein sequence ID" value="CAG8585957.1"/>
    <property type="molecule type" value="Genomic_DNA"/>
</dbReference>
<sequence>LSVFIVQPDNDWSPSDYQRVIAYDSLSTSSQCFVYLDSNW</sequence>
<proteinExistence type="predicted"/>
<evidence type="ECO:0000313" key="2">
    <source>
        <dbReference type="Proteomes" id="UP000789920"/>
    </source>
</evidence>
<organism evidence="1 2">
    <name type="scientific">Racocetra persica</name>
    <dbReference type="NCBI Taxonomy" id="160502"/>
    <lineage>
        <taxon>Eukaryota</taxon>
        <taxon>Fungi</taxon>
        <taxon>Fungi incertae sedis</taxon>
        <taxon>Mucoromycota</taxon>
        <taxon>Glomeromycotina</taxon>
        <taxon>Glomeromycetes</taxon>
        <taxon>Diversisporales</taxon>
        <taxon>Gigasporaceae</taxon>
        <taxon>Racocetra</taxon>
    </lineage>
</organism>
<protein>
    <submittedName>
        <fullName evidence="1">30943_t:CDS:1</fullName>
    </submittedName>
</protein>
<feature type="non-terminal residue" evidence="1">
    <location>
        <position position="1"/>
    </location>
</feature>
<accession>A0ACA9MH10</accession>